<feature type="transmembrane region" description="Helical" evidence="1">
    <location>
        <begin position="12"/>
        <end position="32"/>
    </location>
</feature>
<proteinExistence type="predicted"/>
<organism evidence="2">
    <name type="scientific">viral metagenome</name>
    <dbReference type="NCBI Taxonomy" id="1070528"/>
    <lineage>
        <taxon>unclassified sequences</taxon>
        <taxon>metagenomes</taxon>
        <taxon>organismal metagenomes</taxon>
    </lineage>
</organism>
<sequence length="101" mass="11199">MEKRVVRKDKWGRCLLGMILALFILIMVMIMWSTTYTGEAEGMQMSPRVAGSACKAAMKYHGILSFTIDSNGSWFERGGERCKVWTEGCLKAVKGGSNGNN</sequence>
<keyword evidence="1" id="KW-0812">Transmembrane</keyword>
<keyword evidence="1" id="KW-1133">Transmembrane helix</keyword>
<protein>
    <submittedName>
        <fullName evidence="2">Uncharacterized protein</fullName>
    </submittedName>
</protein>
<name>A0A6M3L4Q6_9ZZZZ</name>
<keyword evidence="1" id="KW-0472">Membrane</keyword>
<reference evidence="2" key="1">
    <citation type="submission" date="2020-03" db="EMBL/GenBank/DDBJ databases">
        <title>The deep terrestrial virosphere.</title>
        <authorList>
            <person name="Holmfeldt K."/>
            <person name="Nilsson E."/>
            <person name="Simone D."/>
            <person name="Lopez-Fernandez M."/>
            <person name="Wu X."/>
            <person name="de Brujin I."/>
            <person name="Lundin D."/>
            <person name="Andersson A."/>
            <person name="Bertilsson S."/>
            <person name="Dopson M."/>
        </authorList>
    </citation>
    <scope>NUCLEOTIDE SEQUENCE</scope>
    <source>
        <strain evidence="2">MM415B02577</strain>
    </source>
</reference>
<gene>
    <name evidence="2" type="ORF">MM415B02577_0008</name>
</gene>
<evidence type="ECO:0000313" key="2">
    <source>
        <dbReference type="EMBL" id="QJA89289.1"/>
    </source>
</evidence>
<dbReference type="AlphaFoldDB" id="A0A6M3L4Q6"/>
<evidence type="ECO:0000256" key="1">
    <source>
        <dbReference type="SAM" id="Phobius"/>
    </source>
</evidence>
<accession>A0A6M3L4Q6</accession>
<dbReference type="EMBL" id="MT142836">
    <property type="protein sequence ID" value="QJA89289.1"/>
    <property type="molecule type" value="Genomic_DNA"/>
</dbReference>